<evidence type="ECO:0008006" key="5">
    <source>
        <dbReference type="Google" id="ProtNLM"/>
    </source>
</evidence>
<keyword evidence="4" id="KW-1185">Reference proteome</keyword>
<dbReference type="AlphaFoldDB" id="A0A916XZX4"/>
<dbReference type="SUPFAM" id="SSF56349">
    <property type="entry name" value="DNA breaking-rejoining enzymes"/>
    <property type="match status" value="1"/>
</dbReference>
<dbReference type="GO" id="GO:0015074">
    <property type="term" value="P:DNA integration"/>
    <property type="evidence" value="ECO:0007669"/>
    <property type="project" value="InterPro"/>
</dbReference>
<dbReference type="EMBL" id="BMJJ01000006">
    <property type="protein sequence ID" value="GGD24196.1"/>
    <property type="molecule type" value="Genomic_DNA"/>
</dbReference>
<dbReference type="GO" id="GO:0003677">
    <property type="term" value="F:DNA binding"/>
    <property type="evidence" value="ECO:0007669"/>
    <property type="project" value="InterPro"/>
</dbReference>
<accession>A0A916XZX4</accession>
<feature type="region of interest" description="Disordered" evidence="2">
    <location>
        <begin position="1"/>
        <end position="27"/>
    </location>
</feature>
<sequence length="421" mass="48061">MPRPRKPARLDWEAERTENGKTRPGTWVVTDGRYRKRTGCGAEDRAGAEEALAAYLTELHSKERKAPKRKAMAEDVMCADVLATYAERKTDASPNPIIRPVKRTDEFLSLIDRLLDFFGEMTLDDVDTTTCHAFIRHRGTHAGARKDLEIFQAAINMAIADGKLREVVKVSLPGKGKAREGWMKREEVAALIRYCRNHQRTWRPPRGPNKGQLIKIDVWPYRHLIPWIMTAVYTASRSGRIWTAAFEETPGRPWIDLETGTYHRMWRNEVETKKRAEDITIPDRLLHYLRRYQRGPLVDGVRQPRSNLVEWKGKAANPRLALIKVLNAVLGPKHGIVLHSFRHTSITWLVMTGKVSLQEIGQYASMTELMIRKVYGHHHPSRDAAVNRAFSTHGAGKNTRLVPPRPRGFAGETPIKERENA</sequence>
<name>A0A916XZX4_9HYPH</name>
<dbReference type="Proteomes" id="UP000613160">
    <property type="component" value="Unassembled WGS sequence"/>
</dbReference>
<evidence type="ECO:0000256" key="2">
    <source>
        <dbReference type="SAM" id="MobiDB-lite"/>
    </source>
</evidence>
<feature type="compositionally biased region" description="Basic and acidic residues" evidence="2">
    <location>
        <begin position="8"/>
        <end position="21"/>
    </location>
</feature>
<dbReference type="InterPro" id="IPR011010">
    <property type="entry name" value="DNA_brk_join_enz"/>
</dbReference>
<evidence type="ECO:0000313" key="4">
    <source>
        <dbReference type="Proteomes" id="UP000613160"/>
    </source>
</evidence>
<proteinExistence type="predicted"/>
<protein>
    <recommendedName>
        <fullName evidence="5">Site-specific integrase</fullName>
    </recommendedName>
</protein>
<evidence type="ECO:0000313" key="3">
    <source>
        <dbReference type="EMBL" id="GGD24196.1"/>
    </source>
</evidence>
<comment type="caution">
    <text evidence="3">The sequence shown here is derived from an EMBL/GenBank/DDBJ whole genome shotgun (WGS) entry which is preliminary data.</text>
</comment>
<evidence type="ECO:0000256" key="1">
    <source>
        <dbReference type="ARBA" id="ARBA00023172"/>
    </source>
</evidence>
<dbReference type="Gene3D" id="1.10.443.10">
    <property type="entry name" value="Intergrase catalytic core"/>
    <property type="match status" value="1"/>
</dbReference>
<feature type="region of interest" description="Disordered" evidence="2">
    <location>
        <begin position="393"/>
        <end position="421"/>
    </location>
</feature>
<organism evidence="3 4">
    <name type="scientific">Aureimonas glaciei</name>
    <dbReference type="NCBI Taxonomy" id="1776957"/>
    <lineage>
        <taxon>Bacteria</taxon>
        <taxon>Pseudomonadati</taxon>
        <taxon>Pseudomonadota</taxon>
        <taxon>Alphaproteobacteria</taxon>
        <taxon>Hyphomicrobiales</taxon>
        <taxon>Aurantimonadaceae</taxon>
        <taxon>Aureimonas</taxon>
    </lineage>
</organism>
<gene>
    <name evidence="3" type="ORF">GCM10011335_28910</name>
</gene>
<dbReference type="RefSeq" id="WP_188851830.1">
    <property type="nucleotide sequence ID" value="NZ_BMJJ01000006.1"/>
</dbReference>
<dbReference type="GO" id="GO:0006310">
    <property type="term" value="P:DNA recombination"/>
    <property type="evidence" value="ECO:0007669"/>
    <property type="project" value="UniProtKB-KW"/>
</dbReference>
<dbReference type="InterPro" id="IPR013762">
    <property type="entry name" value="Integrase-like_cat_sf"/>
</dbReference>
<reference evidence="3" key="1">
    <citation type="journal article" date="2014" name="Int. J. Syst. Evol. Microbiol.">
        <title>Complete genome sequence of Corynebacterium casei LMG S-19264T (=DSM 44701T), isolated from a smear-ripened cheese.</title>
        <authorList>
            <consortium name="US DOE Joint Genome Institute (JGI-PGF)"/>
            <person name="Walter F."/>
            <person name="Albersmeier A."/>
            <person name="Kalinowski J."/>
            <person name="Ruckert C."/>
        </authorList>
    </citation>
    <scope>NUCLEOTIDE SEQUENCE</scope>
    <source>
        <strain evidence="3">CGMCC 1.15493</strain>
    </source>
</reference>
<keyword evidence="1" id="KW-0233">DNA recombination</keyword>
<reference evidence="3" key="2">
    <citation type="submission" date="2020-09" db="EMBL/GenBank/DDBJ databases">
        <authorList>
            <person name="Sun Q."/>
            <person name="Zhou Y."/>
        </authorList>
    </citation>
    <scope>NUCLEOTIDE SEQUENCE</scope>
    <source>
        <strain evidence="3">CGMCC 1.15493</strain>
    </source>
</reference>